<dbReference type="InterPro" id="IPR029048">
    <property type="entry name" value="HSP70_C_sf"/>
</dbReference>
<keyword evidence="3" id="KW-0067">ATP-binding</keyword>
<keyword evidence="5" id="KW-0346">Stress response</keyword>
<dbReference type="PANTHER" id="PTHR45639">
    <property type="entry name" value="HSC70CB, ISOFORM G-RELATED"/>
    <property type="match status" value="1"/>
</dbReference>
<dbReference type="GO" id="GO:0005829">
    <property type="term" value="C:cytosol"/>
    <property type="evidence" value="ECO:0007669"/>
    <property type="project" value="TreeGrafter"/>
</dbReference>
<evidence type="ECO:0000256" key="1">
    <source>
        <dbReference type="ARBA" id="ARBA00007381"/>
    </source>
</evidence>
<feature type="region of interest" description="Disordered" evidence="4">
    <location>
        <begin position="811"/>
        <end position="880"/>
    </location>
</feature>
<dbReference type="EMBL" id="BK010490">
    <property type="protein sequence ID" value="DAC74176.1"/>
    <property type="molecule type" value="mRNA"/>
</dbReference>
<feature type="compositionally biased region" description="Polar residues" evidence="4">
    <location>
        <begin position="542"/>
        <end position="552"/>
    </location>
</feature>
<dbReference type="FunFam" id="3.30.30.30:FF:000002">
    <property type="entry name" value="Heat shock 70 kDa protein 4"/>
    <property type="match status" value="1"/>
</dbReference>
<dbReference type="Gene3D" id="3.30.30.30">
    <property type="match status" value="1"/>
</dbReference>
<dbReference type="Gene3D" id="3.90.640.10">
    <property type="entry name" value="Actin, Chain A, domain 4"/>
    <property type="match status" value="1"/>
</dbReference>
<feature type="compositionally biased region" description="Basic and acidic residues" evidence="4">
    <location>
        <begin position="826"/>
        <end position="868"/>
    </location>
</feature>
<dbReference type="GO" id="GO:0005634">
    <property type="term" value="C:nucleus"/>
    <property type="evidence" value="ECO:0007669"/>
    <property type="project" value="TreeGrafter"/>
</dbReference>
<feature type="compositionally biased region" description="Basic and acidic residues" evidence="4">
    <location>
        <begin position="511"/>
        <end position="528"/>
    </location>
</feature>
<name>A0A455ZC23_STIJA</name>
<dbReference type="PROSITE" id="PS01036">
    <property type="entry name" value="HSP70_3"/>
    <property type="match status" value="1"/>
</dbReference>
<evidence type="ECO:0000313" key="5">
    <source>
        <dbReference type="EMBL" id="DAC74176.1"/>
    </source>
</evidence>
<feature type="compositionally biased region" description="Polar residues" evidence="4">
    <location>
        <begin position="37"/>
        <end position="58"/>
    </location>
</feature>
<dbReference type="InterPro" id="IPR043129">
    <property type="entry name" value="ATPase_NBD"/>
</dbReference>
<dbReference type="Gene3D" id="1.20.1270.10">
    <property type="match status" value="1"/>
</dbReference>
<evidence type="ECO:0000256" key="2">
    <source>
        <dbReference type="ARBA" id="ARBA00022741"/>
    </source>
</evidence>
<evidence type="ECO:0000256" key="4">
    <source>
        <dbReference type="SAM" id="MobiDB-lite"/>
    </source>
</evidence>
<dbReference type="InterPro" id="IPR029047">
    <property type="entry name" value="HSP70_peptide-bd_sf"/>
</dbReference>
<keyword evidence="2" id="KW-0547">Nucleotide-binding</keyword>
<dbReference type="FunFam" id="1.20.1270.10:FF:000002">
    <property type="entry name" value="Heat shock 70 kDa protein 4"/>
    <property type="match status" value="1"/>
</dbReference>
<dbReference type="CDD" id="cd10228">
    <property type="entry name" value="ASKHA_NBD_HSP70_HSPA4_like"/>
    <property type="match status" value="1"/>
</dbReference>
<feature type="region of interest" description="Disordered" evidence="4">
    <location>
        <begin position="35"/>
        <end position="58"/>
    </location>
</feature>
<dbReference type="FunFam" id="3.90.640.10:FF:000004">
    <property type="entry name" value="Heat shock 70 kDa protein 4"/>
    <property type="match status" value="1"/>
</dbReference>
<feature type="compositionally biased region" description="Basic and acidic residues" evidence="4">
    <location>
        <begin position="565"/>
        <end position="605"/>
    </location>
</feature>
<dbReference type="GO" id="GO:0005524">
    <property type="term" value="F:ATP binding"/>
    <property type="evidence" value="ECO:0007669"/>
    <property type="project" value="UniProtKB-KW"/>
</dbReference>
<dbReference type="PRINTS" id="PR00301">
    <property type="entry name" value="HEATSHOCK70"/>
</dbReference>
<dbReference type="Pfam" id="PF00012">
    <property type="entry name" value="HSP70"/>
    <property type="match status" value="1"/>
</dbReference>
<protein>
    <submittedName>
        <fullName evidence="5">Heat shock protein A4</fullName>
    </submittedName>
</protein>
<dbReference type="SUPFAM" id="SSF53067">
    <property type="entry name" value="Actin-like ATPase domain"/>
    <property type="match status" value="2"/>
</dbReference>
<feature type="region of interest" description="Disordered" evidence="4">
    <location>
        <begin position="501"/>
        <end position="616"/>
    </location>
</feature>
<dbReference type="SUPFAM" id="SSF100920">
    <property type="entry name" value="Heat shock protein 70kD (HSP70), peptide-binding domain"/>
    <property type="match status" value="1"/>
</dbReference>
<evidence type="ECO:0000256" key="3">
    <source>
        <dbReference type="ARBA" id="ARBA00022840"/>
    </source>
</evidence>
<dbReference type="InterPro" id="IPR013126">
    <property type="entry name" value="Hsp_70_fam"/>
</dbReference>
<dbReference type="FunFam" id="3.30.420.40:FF:000495">
    <property type="entry name" value="Heat shock protein 4b"/>
    <property type="match status" value="1"/>
</dbReference>
<feature type="region of interest" description="Disordered" evidence="4">
    <location>
        <begin position="778"/>
        <end position="798"/>
    </location>
</feature>
<dbReference type="SUPFAM" id="SSF100934">
    <property type="entry name" value="Heat shock protein 70kD (HSP70), C-terminal subdomain"/>
    <property type="match status" value="2"/>
</dbReference>
<reference evidence="5" key="1">
    <citation type="journal article" date="2018" name="Comp. Biochem. Physiol. Part D Genomics Proteomics">
        <title>Genome-wide identification of HSP70/110 genes in sea cucumber Apostichopus japonicus and comparative analysis of their involvement in aestivation.</title>
        <authorList>
            <person name="Gao L."/>
            <person name="Yuan Z."/>
            <person name="Yu S."/>
            <person name="Yang Y."/>
            <person name="Li Y."/>
            <person name="He C."/>
        </authorList>
    </citation>
    <scope>NUCLEOTIDE SEQUENCE</scope>
</reference>
<dbReference type="AlphaFoldDB" id="A0A455ZC23"/>
<comment type="similarity">
    <text evidence="1">Belongs to the heat shock protein 70 family.</text>
</comment>
<dbReference type="GO" id="GO:0140662">
    <property type="term" value="F:ATP-dependent protein folding chaperone"/>
    <property type="evidence" value="ECO:0007669"/>
    <property type="project" value="InterPro"/>
</dbReference>
<dbReference type="Gene3D" id="2.60.34.10">
    <property type="entry name" value="Substrate Binding Domain Of DNAk, Chain A, domain 1"/>
    <property type="match status" value="1"/>
</dbReference>
<sequence>MAVVGFDVGNLSSYIAVAKGGGIETIANEHSDRMTPSVVSFSGPQRSQGQEAKSQMVTNPKNTVSQFKRFIGRKYKDPAVQEELKRTPYNVVETENGGIGMQVQYQNEQEVFSPEQVTATFLTKLKTTTETALNTKVIDCVISVPQYFTDTERRAVCNSAYIAGLNCLRVMNDTTAVALAYGIYKQDLPTPEEKPRNVVFVDMGHSSLQVAICAFNKGKLKVLSTASDRSLGGRDFDRVIFEQLAKDFLDKYKIDVNSKLRARQRVLVEAEKLKKQMSANATRIPVNMESVMDDKDVRSGMQRSEFEALAADLLKRVEVPLKAALDQIKIKLEDIFSVEIIGGSTRIPAVKEIIKSVFKKELSTTLNQDEAVSRGCALQCAILSPTFRVREFTVTDLTPYPIKLKWTSAKGEPGEMVVFKKNDEVPFTRMLTFYRSEAFSLEAFYSDEVPVPYPDSFIGKFTVKNITPNEEGESPKIKVKVNINRHGIFSVSSAHVVVKLPPEPEPEEPKEEAGKEGKGVNGKEEVNKEGGGGEEGAKMETEPTTPNDTAGTEEQPKQGAAGQEGEEKMETSEEQQEKQDETDTSKTKDEEEGKKENGDKEDGKKGKAKVKYSNRDLPIESVVNELTLPQLQLLYEKEMHMVAQDKLERDRSHAKNNVEEYVYEMREKMYGSLEIYITEEDREKFSALLNETEDWLYGDGEDLQKNAYITKLEDLKKLGDPVVKREQEATERPRAFDELGQALILYRKFLTQYNDGDEKFSHIEKADIEKVERCLKEKEEWRDKKQNAQNQIPLTKDPVVLASQVRTELQNLISTCDPITKKPKPKPKEEPPKEEPPKDETPKPEGDNPTPTDEKMETESTEANKEETNPPPQADEMEVD</sequence>
<organism evidence="5">
    <name type="scientific">Stichopus japonicus</name>
    <name type="common">Sea cucumber</name>
    <dbReference type="NCBI Taxonomy" id="307972"/>
    <lineage>
        <taxon>Eukaryota</taxon>
        <taxon>Metazoa</taxon>
        <taxon>Echinodermata</taxon>
        <taxon>Eleutherozoa</taxon>
        <taxon>Echinozoa</taxon>
        <taxon>Holothuroidea</taxon>
        <taxon>Aspidochirotacea</taxon>
        <taxon>Aspidochirotida</taxon>
        <taxon>Stichopodidae</taxon>
        <taxon>Apostichopus</taxon>
    </lineage>
</organism>
<dbReference type="PANTHER" id="PTHR45639:SF4">
    <property type="entry name" value="HSC70CB, ISOFORM G"/>
    <property type="match status" value="1"/>
</dbReference>
<dbReference type="Gene3D" id="3.30.420.40">
    <property type="match status" value="2"/>
</dbReference>
<dbReference type="InterPro" id="IPR018181">
    <property type="entry name" value="Heat_shock_70_CS"/>
</dbReference>
<proteinExistence type="evidence at transcript level"/>
<accession>A0A455ZC23</accession>
<dbReference type="FunFam" id="3.30.420.40:FF:000171">
    <property type="entry name" value="Heat shock 70 kDa protein 4"/>
    <property type="match status" value="1"/>
</dbReference>